<dbReference type="RefSeq" id="WP_055502393.1">
    <property type="nucleotide sequence ID" value="NZ_BBZG01000001.1"/>
</dbReference>
<sequence>MNDGPANTRAAAIRGAADAAGLIDTLTRLGARANWIWFLALAGLFLDAYSNAALGAGLSPMVKQLGLSPTEVGVLTAMAPAIAIVSNPFGGWLAARIGRVKPLLLTKVVFALGAVLTASGSGFETVFAGRALVGVAYGIDFAVAMALLAEYTPASLKGRLNFWQGVWYTATTTNLLLTLLFYRFDVGADIWRWSVGSSAVFALVLLVLQLTFLVESPTWLASKGRLAEAAANLRRMYGFDAREGGPETAGTGTAGGDARAASRQVGFRDAGVLFRRPYLPRTALSTVISLTQAMQYFAVGWYLPVISLELFGKEFEKATLGSMAFNAVGIVGGCLSAYAGRRLGLRVSSMAGYAVVFAALLVMGATFKELPVGLAALLPVLFIFFHSAGPGPNGKSIAALSYRSDIRTLGTGVTGMLGSLGSVAGLYLFPQLQAGIGVGPSLMVLSVVPLAGLLTCLAIKWDPTRANVNLEEEAIGLREREPVAA</sequence>
<feature type="transmembrane region" description="Helical" evidence="5">
    <location>
        <begin position="441"/>
        <end position="459"/>
    </location>
</feature>
<evidence type="ECO:0000256" key="5">
    <source>
        <dbReference type="SAM" id="Phobius"/>
    </source>
</evidence>
<dbReference type="Pfam" id="PF00083">
    <property type="entry name" value="Sugar_tr"/>
    <property type="match status" value="1"/>
</dbReference>
<feature type="transmembrane region" description="Helical" evidence="5">
    <location>
        <begin position="74"/>
        <end position="95"/>
    </location>
</feature>
<keyword evidence="8" id="KW-1185">Reference proteome</keyword>
<dbReference type="PANTHER" id="PTHR23508:SF10">
    <property type="entry name" value="CARBOXYLIC ACID TRANSPORTER PROTEIN HOMOLOG"/>
    <property type="match status" value="1"/>
</dbReference>
<feature type="transmembrane region" description="Helical" evidence="5">
    <location>
        <begin position="370"/>
        <end position="388"/>
    </location>
</feature>
<evidence type="ECO:0000256" key="2">
    <source>
        <dbReference type="ARBA" id="ARBA00022692"/>
    </source>
</evidence>
<feature type="transmembrane region" description="Helical" evidence="5">
    <location>
        <begin position="409"/>
        <end position="429"/>
    </location>
</feature>
<keyword evidence="3 5" id="KW-1133">Transmembrane helix</keyword>
<dbReference type="Proteomes" id="UP000198953">
    <property type="component" value="Unassembled WGS sequence"/>
</dbReference>
<name>A0A1H8FR87_9ACTN</name>
<evidence type="ECO:0000256" key="3">
    <source>
        <dbReference type="ARBA" id="ARBA00022989"/>
    </source>
</evidence>
<feature type="transmembrane region" description="Helical" evidence="5">
    <location>
        <begin position="35"/>
        <end position="54"/>
    </location>
</feature>
<feature type="transmembrane region" description="Helical" evidence="5">
    <location>
        <begin position="323"/>
        <end position="340"/>
    </location>
</feature>
<dbReference type="Gene3D" id="1.20.1250.20">
    <property type="entry name" value="MFS general substrate transporter like domains"/>
    <property type="match status" value="1"/>
</dbReference>
<dbReference type="EMBL" id="FOBF01000025">
    <property type="protein sequence ID" value="SEN34034.1"/>
    <property type="molecule type" value="Genomic_DNA"/>
</dbReference>
<organism evidence="7 8">
    <name type="scientific">Nonomuraea pusilla</name>
    <dbReference type="NCBI Taxonomy" id="46177"/>
    <lineage>
        <taxon>Bacteria</taxon>
        <taxon>Bacillati</taxon>
        <taxon>Actinomycetota</taxon>
        <taxon>Actinomycetes</taxon>
        <taxon>Streptosporangiales</taxon>
        <taxon>Streptosporangiaceae</taxon>
        <taxon>Nonomuraea</taxon>
    </lineage>
</organism>
<keyword evidence="2 5" id="KW-0812">Transmembrane</keyword>
<evidence type="ECO:0000313" key="7">
    <source>
        <dbReference type="EMBL" id="SEN34034.1"/>
    </source>
</evidence>
<feature type="transmembrane region" description="Helical" evidence="5">
    <location>
        <begin position="283"/>
        <end position="303"/>
    </location>
</feature>
<feature type="transmembrane region" description="Helical" evidence="5">
    <location>
        <begin position="127"/>
        <end position="148"/>
    </location>
</feature>
<dbReference type="GO" id="GO:0046943">
    <property type="term" value="F:carboxylic acid transmembrane transporter activity"/>
    <property type="evidence" value="ECO:0007669"/>
    <property type="project" value="TreeGrafter"/>
</dbReference>
<feature type="domain" description="Major facilitator superfamily (MFS) profile" evidence="6">
    <location>
        <begin position="36"/>
        <end position="464"/>
    </location>
</feature>
<dbReference type="InterPro" id="IPR020846">
    <property type="entry name" value="MFS_dom"/>
</dbReference>
<feature type="transmembrane region" description="Helical" evidence="5">
    <location>
        <begin position="102"/>
        <end position="121"/>
    </location>
</feature>
<keyword evidence="4 5" id="KW-0472">Membrane</keyword>
<evidence type="ECO:0000256" key="4">
    <source>
        <dbReference type="ARBA" id="ARBA00023136"/>
    </source>
</evidence>
<evidence type="ECO:0000259" key="6">
    <source>
        <dbReference type="PROSITE" id="PS50850"/>
    </source>
</evidence>
<dbReference type="PROSITE" id="PS50850">
    <property type="entry name" value="MFS"/>
    <property type="match status" value="1"/>
</dbReference>
<feature type="transmembrane region" description="Helical" evidence="5">
    <location>
        <begin position="160"/>
        <end position="184"/>
    </location>
</feature>
<reference evidence="7 8" key="1">
    <citation type="submission" date="2016-10" db="EMBL/GenBank/DDBJ databases">
        <authorList>
            <person name="de Groot N.N."/>
        </authorList>
    </citation>
    <scope>NUCLEOTIDE SEQUENCE [LARGE SCALE GENOMIC DNA]</scope>
    <source>
        <strain evidence="7 8">DSM 43357</strain>
    </source>
</reference>
<evidence type="ECO:0000313" key="8">
    <source>
        <dbReference type="Proteomes" id="UP000198953"/>
    </source>
</evidence>
<dbReference type="AlphaFoldDB" id="A0A1H8FR87"/>
<dbReference type="STRING" id="46177.SAMN05660976_07315"/>
<protein>
    <submittedName>
        <fullName evidence="7">Predicted arabinose efflux permease, MFS family</fullName>
    </submittedName>
</protein>
<accession>A0A1H8FR87</accession>
<dbReference type="InterPro" id="IPR005828">
    <property type="entry name" value="MFS_sugar_transport-like"/>
</dbReference>
<dbReference type="OrthoDB" id="9787026at2"/>
<proteinExistence type="predicted"/>
<dbReference type="PANTHER" id="PTHR23508">
    <property type="entry name" value="CARBOXYLIC ACID TRANSPORTER PROTEIN HOMOLOG"/>
    <property type="match status" value="1"/>
</dbReference>
<comment type="subcellular location">
    <subcellularLocation>
        <location evidence="1">Cell membrane</location>
        <topology evidence="1">Multi-pass membrane protein</topology>
    </subcellularLocation>
</comment>
<feature type="transmembrane region" description="Helical" evidence="5">
    <location>
        <begin position="347"/>
        <end position="364"/>
    </location>
</feature>
<dbReference type="PROSITE" id="PS00217">
    <property type="entry name" value="SUGAR_TRANSPORT_2"/>
    <property type="match status" value="1"/>
</dbReference>
<evidence type="ECO:0000256" key="1">
    <source>
        <dbReference type="ARBA" id="ARBA00004651"/>
    </source>
</evidence>
<feature type="transmembrane region" description="Helical" evidence="5">
    <location>
        <begin position="190"/>
        <end position="214"/>
    </location>
</feature>
<dbReference type="InterPro" id="IPR005829">
    <property type="entry name" value="Sugar_transporter_CS"/>
</dbReference>
<dbReference type="SUPFAM" id="SSF103473">
    <property type="entry name" value="MFS general substrate transporter"/>
    <property type="match status" value="1"/>
</dbReference>
<gene>
    <name evidence="7" type="ORF">SAMN05660976_07315</name>
</gene>
<dbReference type="GO" id="GO:0005886">
    <property type="term" value="C:plasma membrane"/>
    <property type="evidence" value="ECO:0007669"/>
    <property type="project" value="UniProtKB-SubCell"/>
</dbReference>
<dbReference type="InterPro" id="IPR036259">
    <property type="entry name" value="MFS_trans_sf"/>
</dbReference>